<comment type="caution">
    <text evidence="3">The sequence shown here is derived from an EMBL/GenBank/DDBJ whole genome shotgun (WGS) entry which is preliminary data.</text>
</comment>
<keyword evidence="2" id="KW-0732">Signal</keyword>
<sequence>MYVLIIWFSVVVVVRLPRRLVAPLRAAPAAFSLPSSPRCASPSPANDSSKAETSTTSPVEKRASPLLFVGLGNTGSKYQGTRHNVERTLSHVMPSPR</sequence>
<protein>
    <recommendedName>
        <fullName evidence="5">Peptidyl-tRNA hydrolase</fullName>
    </recommendedName>
</protein>
<feature type="region of interest" description="Disordered" evidence="1">
    <location>
        <begin position="31"/>
        <end position="97"/>
    </location>
</feature>
<gene>
    <name evidence="3" type="ORF">R1flu_009590</name>
</gene>
<proteinExistence type="predicted"/>
<dbReference type="EMBL" id="JBHFFA010000002">
    <property type="protein sequence ID" value="KAL2642003.1"/>
    <property type="molecule type" value="Genomic_DNA"/>
</dbReference>
<dbReference type="Proteomes" id="UP001605036">
    <property type="component" value="Unassembled WGS sequence"/>
</dbReference>
<dbReference type="Gene3D" id="3.40.50.1470">
    <property type="entry name" value="Peptidyl-tRNA hydrolase"/>
    <property type="match status" value="1"/>
</dbReference>
<feature type="compositionally biased region" description="Low complexity" evidence="1">
    <location>
        <begin position="31"/>
        <end position="44"/>
    </location>
</feature>
<dbReference type="InterPro" id="IPR036416">
    <property type="entry name" value="Pept_tRNA_hydro_sf"/>
</dbReference>
<feature type="chain" id="PRO_5044842556" description="Peptidyl-tRNA hydrolase" evidence="2">
    <location>
        <begin position="16"/>
        <end position="97"/>
    </location>
</feature>
<evidence type="ECO:0000313" key="3">
    <source>
        <dbReference type="EMBL" id="KAL2642003.1"/>
    </source>
</evidence>
<organism evidence="3 4">
    <name type="scientific">Riccia fluitans</name>
    <dbReference type="NCBI Taxonomy" id="41844"/>
    <lineage>
        <taxon>Eukaryota</taxon>
        <taxon>Viridiplantae</taxon>
        <taxon>Streptophyta</taxon>
        <taxon>Embryophyta</taxon>
        <taxon>Marchantiophyta</taxon>
        <taxon>Marchantiopsida</taxon>
        <taxon>Marchantiidae</taxon>
        <taxon>Marchantiales</taxon>
        <taxon>Ricciaceae</taxon>
        <taxon>Riccia</taxon>
    </lineage>
</organism>
<dbReference type="AlphaFoldDB" id="A0ABD1Z3D4"/>
<keyword evidence="4" id="KW-1185">Reference proteome</keyword>
<dbReference type="SUPFAM" id="SSF53178">
    <property type="entry name" value="Peptidyl-tRNA hydrolase-like"/>
    <property type="match status" value="1"/>
</dbReference>
<feature type="compositionally biased region" description="Polar residues" evidence="1">
    <location>
        <begin position="45"/>
        <end position="58"/>
    </location>
</feature>
<name>A0ABD1Z3D4_9MARC</name>
<evidence type="ECO:0000256" key="1">
    <source>
        <dbReference type="SAM" id="MobiDB-lite"/>
    </source>
</evidence>
<evidence type="ECO:0000313" key="4">
    <source>
        <dbReference type="Proteomes" id="UP001605036"/>
    </source>
</evidence>
<evidence type="ECO:0008006" key="5">
    <source>
        <dbReference type="Google" id="ProtNLM"/>
    </source>
</evidence>
<reference evidence="3 4" key="1">
    <citation type="submission" date="2024-09" db="EMBL/GenBank/DDBJ databases">
        <title>Chromosome-scale assembly of Riccia fluitans.</title>
        <authorList>
            <person name="Paukszto L."/>
            <person name="Sawicki J."/>
            <person name="Karawczyk K."/>
            <person name="Piernik-Szablinska J."/>
            <person name="Szczecinska M."/>
            <person name="Mazdziarz M."/>
        </authorList>
    </citation>
    <scope>NUCLEOTIDE SEQUENCE [LARGE SCALE GENOMIC DNA]</scope>
    <source>
        <strain evidence="3">Rf_01</strain>
        <tissue evidence="3">Aerial parts of the thallus</tissue>
    </source>
</reference>
<feature type="signal peptide" evidence="2">
    <location>
        <begin position="1"/>
        <end position="15"/>
    </location>
</feature>
<accession>A0ABD1Z3D4</accession>
<evidence type="ECO:0000256" key="2">
    <source>
        <dbReference type="SAM" id="SignalP"/>
    </source>
</evidence>